<evidence type="ECO:0000256" key="1">
    <source>
        <dbReference type="SAM" id="SignalP"/>
    </source>
</evidence>
<evidence type="ECO:0000313" key="2">
    <source>
        <dbReference type="EMBL" id="PWN28027.1"/>
    </source>
</evidence>
<feature type="chain" id="PRO_5016358767" description="Ricin B lectin domain-containing protein" evidence="1">
    <location>
        <begin position="27"/>
        <end position="209"/>
    </location>
</feature>
<dbReference type="EMBL" id="KZ819666">
    <property type="protein sequence ID" value="PWN28027.1"/>
    <property type="molecule type" value="Genomic_DNA"/>
</dbReference>
<evidence type="ECO:0008006" key="4">
    <source>
        <dbReference type="Google" id="ProtNLM"/>
    </source>
</evidence>
<name>A0A316URW8_9BASI</name>
<keyword evidence="3" id="KW-1185">Reference proteome</keyword>
<proteinExistence type="predicted"/>
<gene>
    <name evidence="2" type="ORF">BDZ90DRAFT_160227</name>
</gene>
<dbReference type="RefSeq" id="XP_025362639.1">
    <property type="nucleotide sequence ID" value="XM_025503606.1"/>
</dbReference>
<protein>
    <recommendedName>
        <fullName evidence="4">Ricin B lectin domain-containing protein</fullName>
    </recommendedName>
</protein>
<dbReference type="GeneID" id="37025429"/>
<sequence>MSLLNKVPFLAVLGLLLALAPYLASSAPAPVTSPANKAVGSLKCSLAASGTLKLVPARAGSNSTALGLSNAGTSDVRLLNRFNNKEAHASVEFLQCSDSSFLGYKSTDKKKYGHIQVKANGECLVGQDGDNASSTFLTHPGRRCSLSDDSGQLFQTWSFERGAHGSPVIKYVRHRKGDSFAGNQFSYSFTPHGSVIGQQRGNDGSHLSF</sequence>
<accession>A0A316URW8</accession>
<dbReference type="Proteomes" id="UP000245884">
    <property type="component" value="Unassembled WGS sequence"/>
</dbReference>
<reference evidence="2 3" key="1">
    <citation type="journal article" date="2018" name="Mol. Biol. Evol.">
        <title>Broad Genomic Sampling Reveals a Smut Pathogenic Ancestry of the Fungal Clade Ustilaginomycotina.</title>
        <authorList>
            <person name="Kijpornyongpan T."/>
            <person name="Mondo S.J."/>
            <person name="Barry K."/>
            <person name="Sandor L."/>
            <person name="Lee J."/>
            <person name="Lipzen A."/>
            <person name="Pangilinan J."/>
            <person name="LaButti K."/>
            <person name="Hainaut M."/>
            <person name="Henrissat B."/>
            <person name="Grigoriev I.V."/>
            <person name="Spatafora J.W."/>
            <person name="Aime M.C."/>
        </authorList>
    </citation>
    <scope>NUCLEOTIDE SEQUENCE [LARGE SCALE GENOMIC DNA]</scope>
    <source>
        <strain evidence="2 3">MCA 5214</strain>
    </source>
</reference>
<dbReference type="AlphaFoldDB" id="A0A316URW8"/>
<keyword evidence="1" id="KW-0732">Signal</keyword>
<feature type="signal peptide" evidence="1">
    <location>
        <begin position="1"/>
        <end position="26"/>
    </location>
</feature>
<evidence type="ECO:0000313" key="3">
    <source>
        <dbReference type="Proteomes" id="UP000245884"/>
    </source>
</evidence>
<organism evidence="2 3">
    <name type="scientific">Jaminaea rosea</name>
    <dbReference type="NCBI Taxonomy" id="1569628"/>
    <lineage>
        <taxon>Eukaryota</taxon>
        <taxon>Fungi</taxon>
        <taxon>Dikarya</taxon>
        <taxon>Basidiomycota</taxon>
        <taxon>Ustilaginomycotina</taxon>
        <taxon>Exobasidiomycetes</taxon>
        <taxon>Microstromatales</taxon>
        <taxon>Microstromatales incertae sedis</taxon>
        <taxon>Jaminaea</taxon>
    </lineage>
</organism>